<dbReference type="RefSeq" id="WP_203167943.1">
    <property type="nucleotide sequence ID" value="NZ_JAEVLS010000003.1"/>
</dbReference>
<dbReference type="Proteomes" id="UP000661077">
    <property type="component" value="Unassembled WGS sequence"/>
</dbReference>
<gene>
    <name evidence="1" type="ORF">JM946_14070</name>
</gene>
<accession>A0ABS1WY03</accession>
<dbReference type="EMBL" id="JAEVLS010000003">
    <property type="protein sequence ID" value="MBM0105862.1"/>
    <property type="molecule type" value="Genomic_DNA"/>
</dbReference>
<name>A0ABS1WY03_9GAMM</name>
<protein>
    <submittedName>
        <fullName evidence="1">Retropepsin-like domain-containing protein</fullName>
    </submittedName>
</protein>
<proteinExistence type="predicted"/>
<organism evidence="1 2">
    <name type="scientific">Steroidobacter gossypii</name>
    <dbReference type="NCBI Taxonomy" id="2805490"/>
    <lineage>
        <taxon>Bacteria</taxon>
        <taxon>Pseudomonadati</taxon>
        <taxon>Pseudomonadota</taxon>
        <taxon>Gammaproteobacteria</taxon>
        <taxon>Steroidobacterales</taxon>
        <taxon>Steroidobacteraceae</taxon>
        <taxon>Steroidobacter</taxon>
    </lineage>
</organism>
<dbReference type="InterPro" id="IPR001969">
    <property type="entry name" value="Aspartic_peptidase_AS"/>
</dbReference>
<dbReference type="PROSITE" id="PS00141">
    <property type="entry name" value="ASP_PROTEASE"/>
    <property type="match status" value="1"/>
</dbReference>
<dbReference type="SUPFAM" id="SSF50630">
    <property type="entry name" value="Acid proteases"/>
    <property type="match status" value="1"/>
</dbReference>
<evidence type="ECO:0000313" key="1">
    <source>
        <dbReference type="EMBL" id="MBM0105862.1"/>
    </source>
</evidence>
<reference evidence="1 2" key="1">
    <citation type="journal article" date="2021" name="Int. J. Syst. Evol. Microbiol.">
        <title>Steroidobacter gossypii sp. nov., isolated from soil of cotton cropping field.</title>
        <authorList>
            <person name="Huang R."/>
            <person name="Yang S."/>
            <person name="Zhen C."/>
            <person name="Liu W."/>
        </authorList>
    </citation>
    <scope>NUCLEOTIDE SEQUENCE [LARGE SCALE GENOMIC DNA]</scope>
    <source>
        <strain evidence="1 2">S1-65</strain>
    </source>
</reference>
<sequence>MQDEGAEVPPPAIGNFLVDTGASVTVIDPTLLAPLGLATTGTVPCHTSSTAGAPVDCKQYDVMLIIPGPSADSPAWIIPAIPVLESHLTSQGIHGLIGRDVLDKAIFVYNGPINLFSLAY</sequence>
<evidence type="ECO:0000313" key="2">
    <source>
        <dbReference type="Proteomes" id="UP000661077"/>
    </source>
</evidence>
<keyword evidence="2" id="KW-1185">Reference proteome</keyword>
<dbReference type="Gene3D" id="2.40.70.10">
    <property type="entry name" value="Acid Proteases"/>
    <property type="match status" value="1"/>
</dbReference>
<comment type="caution">
    <text evidence="1">The sequence shown here is derived from an EMBL/GenBank/DDBJ whole genome shotgun (WGS) entry which is preliminary data.</text>
</comment>
<dbReference type="InterPro" id="IPR021109">
    <property type="entry name" value="Peptidase_aspartic_dom_sf"/>
</dbReference>
<dbReference type="Pfam" id="PF13650">
    <property type="entry name" value="Asp_protease_2"/>
    <property type="match status" value="1"/>
</dbReference>